<dbReference type="Proteomes" id="UP000093104">
    <property type="component" value="Unassembled WGS sequence"/>
</dbReference>
<organism evidence="1 2">
    <name type="scientific">Pseudomonas syringae</name>
    <dbReference type="NCBI Taxonomy" id="317"/>
    <lineage>
        <taxon>Bacteria</taxon>
        <taxon>Pseudomonadati</taxon>
        <taxon>Pseudomonadota</taxon>
        <taxon>Gammaproteobacteria</taxon>
        <taxon>Pseudomonadales</taxon>
        <taxon>Pseudomonadaceae</taxon>
        <taxon>Pseudomonas</taxon>
    </lineage>
</organism>
<sequence length="154" mass="16420">MHAISQSAVWIKEPSADAGVVIVTSAALPKYMIDKLHVAIDDWDQVAYLAVKQSEELMVDWLLVGSSPEQSAGGYACYASQLLRSVSHGSFLLDVEVGTVPGLTWLGSVRGHPLRVVELGTIASSTAAMDQQVEKVLSATRCLAKSVLQARGVI</sequence>
<protein>
    <submittedName>
        <fullName evidence="1">Transketolase</fullName>
    </submittedName>
</protein>
<proteinExistence type="predicted"/>
<accession>A0A1C7YXF5</accession>
<evidence type="ECO:0000313" key="1">
    <source>
        <dbReference type="EMBL" id="OCR21630.1"/>
    </source>
</evidence>
<dbReference type="OrthoDB" id="9773339at2"/>
<comment type="caution">
    <text evidence="1">The sequence shown here is derived from an EMBL/GenBank/DDBJ whole genome shotgun (WGS) entry which is preliminary data.</text>
</comment>
<dbReference type="EMBL" id="LGSI01000074">
    <property type="protein sequence ID" value="OCR21630.1"/>
    <property type="molecule type" value="Genomic_DNA"/>
</dbReference>
<gene>
    <name evidence="1" type="ORF">AFK24_29200</name>
</gene>
<reference evidence="1 2" key="1">
    <citation type="submission" date="2015-07" db="EMBL/GenBank/DDBJ databases">
        <title>Draft genome sequence of a diazotrophic, plant growth-promoting rhizobacterium of the Pseudomonas syringae complex.</title>
        <authorList>
            <person name="Patten C.L."/>
            <person name="Jeong H."/>
        </authorList>
    </citation>
    <scope>NUCLEOTIDE SEQUENCE [LARGE SCALE GENOMIC DNA]</scope>
    <source>
        <strain evidence="1 2">GR12-2</strain>
    </source>
</reference>
<dbReference type="PATRIC" id="fig|317.243.peg.1740"/>
<dbReference type="RefSeq" id="WP_065836556.1">
    <property type="nucleotide sequence ID" value="NZ_LGSI01000074.1"/>
</dbReference>
<dbReference type="AlphaFoldDB" id="A0A1C7YXF5"/>
<evidence type="ECO:0000313" key="2">
    <source>
        <dbReference type="Proteomes" id="UP000093104"/>
    </source>
</evidence>
<name>A0A1C7YXF5_PSESX</name>